<organism evidence="3">
    <name type="scientific">Gongylonema pulchrum</name>
    <dbReference type="NCBI Taxonomy" id="637853"/>
    <lineage>
        <taxon>Eukaryota</taxon>
        <taxon>Metazoa</taxon>
        <taxon>Ecdysozoa</taxon>
        <taxon>Nematoda</taxon>
        <taxon>Chromadorea</taxon>
        <taxon>Rhabditida</taxon>
        <taxon>Spirurina</taxon>
        <taxon>Spiruromorpha</taxon>
        <taxon>Spiruroidea</taxon>
        <taxon>Gongylonematidae</taxon>
        <taxon>Gongylonema</taxon>
    </lineage>
</organism>
<dbReference type="WBParaSite" id="GPUH_0000556901-mRNA-1">
    <property type="protein sequence ID" value="GPUH_0000556901-mRNA-1"/>
    <property type="gene ID" value="GPUH_0000556901"/>
</dbReference>
<evidence type="ECO:0000313" key="2">
    <source>
        <dbReference type="Proteomes" id="UP000271098"/>
    </source>
</evidence>
<evidence type="ECO:0000313" key="1">
    <source>
        <dbReference type="EMBL" id="VDK51310.1"/>
    </source>
</evidence>
<dbReference type="AlphaFoldDB" id="A0A183DA20"/>
<keyword evidence="2" id="KW-1185">Reference proteome</keyword>
<gene>
    <name evidence="1" type="ORF">GPUH_LOCUS5565</name>
</gene>
<dbReference type="Proteomes" id="UP000271098">
    <property type="component" value="Unassembled WGS sequence"/>
</dbReference>
<reference evidence="1 2" key="2">
    <citation type="submission" date="2018-11" db="EMBL/GenBank/DDBJ databases">
        <authorList>
            <consortium name="Pathogen Informatics"/>
        </authorList>
    </citation>
    <scope>NUCLEOTIDE SEQUENCE [LARGE SCALE GENOMIC DNA]</scope>
</reference>
<proteinExistence type="predicted"/>
<sequence length="67" mass="7548">MSIVGHDIVKSDALLANFRHYIQATHQILIQMSPGHKRSFVPQNMLKQRPGTLSAFLIQAYPFAEIA</sequence>
<reference evidence="3" key="1">
    <citation type="submission" date="2016-06" db="UniProtKB">
        <authorList>
            <consortium name="WormBaseParasite"/>
        </authorList>
    </citation>
    <scope>IDENTIFICATION</scope>
</reference>
<dbReference type="EMBL" id="UYRT01011994">
    <property type="protein sequence ID" value="VDK51310.1"/>
    <property type="molecule type" value="Genomic_DNA"/>
</dbReference>
<name>A0A183DA20_9BILA</name>
<evidence type="ECO:0000313" key="3">
    <source>
        <dbReference type="WBParaSite" id="GPUH_0000556901-mRNA-1"/>
    </source>
</evidence>
<accession>A0A183DA20</accession>
<protein>
    <submittedName>
        <fullName evidence="3">Transposase</fullName>
    </submittedName>
</protein>